<comment type="catalytic activity">
    <reaction evidence="6">
        <text>tRNA(Met) + L-methionine + ATP = L-methionyl-tRNA(Met) + AMP + diphosphate</text>
        <dbReference type="Rhea" id="RHEA:13481"/>
        <dbReference type="Rhea" id="RHEA-COMP:9667"/>
        <dbReference type="Rhea" id="RHEA-COMP:9698"/>
        <dbReference type="ChEBI" id="CHEBI:30616"/>
        <dbReference type="ChEBI" id="CHEBI:33019"/>
        <dbReference type="ChEBI" id="CHEBI:57844"/>
        <dbReference type="ChEBI" id="CHEBI:78442"/>
        <dbReference type="ChEBI" id="CHEBI:78530"/>
        <dbReference type="ChEBI" id="CHEBI:456215"/>
        <dbReference type="EC" id="6.1.1.10"/>
    </reaction>
</comment>
<evidence type="ECO:0000256" key="6">
    <source>
        <dbReference type="ARBA" id="ARBA00047364"/>
    </source>
</evidence>
<dbReference type="Pfam" id="PF09334">
    <property type="entry name" value="tRNA-synt_1g"/>
    <property type="match status" value="1"/>
</dbReference>
<evidence type="ECO:0000256" key="8">
    <source>
        <dbReference type="SAM" id="MobiDB-lite"/>
    </source>
</evidence>
<dbReference type="EMBL" id="QQAZ01000005">
    <property type="protein sequence ID" value="RDI50623.1"/>
    <property type="molecule type" value="Genomic_DNA"/>
</dbReference>
<dbReference type="InterPro" id="IPR015413">
    <property type="entry name" value="Methionyl/Leucyl_tRNA_Synth"/>
</dbReference>
<keyword evidence="11" id="KW-1185">Reference proteome</keyword>
<dbReference type="STRING" id="1210089.GCA_001613165_05590"/>
<dbReference type="PANTHER" id="PTHR45765">
    <property type="entry name" value="METHIONINE--TRNA LIGASE"/>
    <property type="match status" value="1"/>
</dbReference>
<dbReference type="GO" id="GO:0005829">
    <property type="term" value="C:cytosol"/>
    <property type="evidence" value="ECO:0007669"/>
    <property type="project" value="TreeGrafter"/>
</dbReference>
<sequence length="528" mass="57661">MTGPTIVISPAPTANGDLHLGHIAGPFLAADVYSRYLRATGRTVLFGTGIQDTSTFVVTTARRLGTTPEALVRRSAAEVEATLGALGIAADGFTGWEDRFTAFVTKVVADLRARGRLRLRHMRFPYAPRTGEYLVDGHITGTCPVCLATSCGGLCESCGHPVAAAELLDPRPARDPREPLEFREAEVLVLPAEQYRGQLRAHFDRIAAALRPHAAQVIGEILAKPLADFPVTYPLAWGIPAPDLPGQVVNPNAEPVAWTMYCSMLAAESAGLSPSSEDELWRREAGSEIVYFLGVDNIHPFAISGLAMLLAYGEHYPLPARFLTNEFYELDREKFSTSRGHLVWGRELAAAVPRDLIRFHLACDSPETQRTSFSRRELDRLTRIRLVQPWNRIAARTAEWVGRGPLPISGRSRTDAVRMVERFRTAYELPRFSLNRAAATLTQQLARLDRSTLSAGDLCHEAEVLLRCAAPILIDLATALPDTAIDGVGARATVEPIALPRLSAELDAAPPTSDEGVRWSRSSLPVPE</sequence>
<dbReference type="InterPro" id="IPR014729">
    <property type="entry name" value="Rossmann-like_a/b/a_fold"/>
</dbReference>
<reference evidence="10 11" key="1">
    <citation type="submission" date="2018-07" db="EMBL/GenBank/DDBJ databases">
        <title>Genomic Encyclopedia of Type Strains, Phase IV (KMG-IV): sequencing the most valuable type-strain genomes for metagenomic binning, comparative biology and taxonomic classification.</title>
        <authorList>
            <person name="Goeker M."/>
        </authorList>
    </citation>
    <scope>NUCLEOTIDE SEQUENCE [LARGE SCALE GENOMIC DNA]</scope>
    <source>
        <strain evidence="10 11">DSM 44952</strain>
    </source>
</reference>
<keyword evidence="2 7" id="KW-0547">Nucleotide-binding</keyword>
<organism evidence="10 11">
    <name type="scientific">Nocardia mexicana</name>
    <dbReference type="NCBI Taxonomy" id="279262"/>
    <lineage>
        <taxon>Bacteria</taxon>
        <taxon>Bacillati</taxon>
        <taxon>Actinomycetota</taxon>
        <taxon>Actinomycetes</taxon>
        <taxon>Mycobacteriales</taxon>
        <taxon>Nocardiaceae</taxon>
        <taxon>Nocardia</taxon>
    </lineage>
</organism>
<dbReference type="PANTHER" id="PTHR45765:SF1">
    <property type="entry name" value="METHIONINE--TRNA LIGASE, CYTOPLASMIC"/>
    <property type="match status" value="1"/>
</dbReference>
<gene>
    <name evidence="10" type="ORF">DFR68_105100</name>
</gene>
<feature type="domain" description="Methionyl/Leucyl tRNA synthetase" evidence="9">
    <location>
        <begin position="6"/>
        <end position="397"/>
    </location>
</feature>
<protein>
    <submittedName>
        <fullName evidence="10">Methionyl-tRNA synthetase</fullName>
    </submittedName>
</protein>
<keyword evidence="5 7" id="KW-0030">Aminoacyl-tRNA synthetase</keyword>
<evidence type="ECO:0000313" key="10">
    <source>
        <dbReference type="EMBL" id="RDI50623.1"/>
    </source>
</evidence>
<keyword evidence="4 7" id="KW-0648">Protein biosynthesis</keyword>
<dbReference type="InterPro" id="IPR023458">
    <property type="entry name" value="Met-tRNA_ligase_1"/>
</dbReference>
<dbReference type="GO" id="GO:0005524">
    <property type="term" value="F:ATP binding"/>
    <property type="evidence" value="ECO:0007669"/>
    <property type="project" value="UniProtKB-KW"/>
</dbReference>
<accession>A0A370H383</accession>
<dbReference type="Gene3D" id="3.40.50.620">
    <property type="entry name" value="HUPs"/>
    <property type="match status" value="1"/>
</dbReference>
<evidence type="ECO:0000256" key="3">
    <source>
        <dbReference type="ARBA" id="ARBA00022840"/>
    </source>
</evidence>
<dbReference type="PROSITE" id="PS00178">
    <property type="entry name" value="AA_TRNA_LIGASE_I"/>
    <property type="match status" value="1"/>
</dbReference>
<comment type="caution">
    <text evidence="10">The sequence shown here is derived from an EMBL/GenBank/DDBJ whole genome shotgun (WGS) entry which is preliminary data.</text>
</comment>
<dbReference type="RefSeq" id="WP_068025924.1">
    <property type="nucleotide sequence ID" value="NZ_QQAZ01000005.1"/>
</dbReference>
<evidence type="ECO:0000313" key="11">
    <source>
        <dbReference type="Proteomes" id="UP000255355"/>
    </source>
</evidence>
<keyword evidence="3 7" id="KW-0067">ATP-binding</keyword>
<evidence type="ECO:0000256" key="4">
    <source>
        <dbReference type="ARBA" id="ARBA00022917"/>
    </source>
</evidence>
<dbReference type="GO" id="GO:0004825">
    <property type="term" value="F:methionine-tRNA ligase activity"/>
    <property type="evidence" value="ECO:0007669"/>
    <property type="project" value="UniProtKB-EC"/>
</dbReference>
<comment type="similarity">
    <text evidence="7">Belongs to the class-I aminoacyl-tRNA synthetase family.</text>
</comment>
<evidence type="ECO:0000256" key="7">
    <source>
        <dbReference type="RuleBase" id="RU363039"/>
    </source>
</evidence>
<evidence type="ECO:0000259" key="9">
    <source>
        <dbReference type="Pfam" id="PF09334"/>
    </source>
</evidence>
<dbReference type="InterPro" id="IPR029038">
    <property type="entry name" value="MetRS_Zn"/>
</dbReference>
<dbReference type="AlphaFoldDB" id="A0A370H383"/>
<dbReference type="GO" id="GO:0006431">
    <property type="term" value="P:methionyl-tRNA aminoacylation"/>
    <property type="evidence" value="ECO:0007669"/>
    <property type="project" value="TreeGrafter"/>
</dbReference>
<proteinExistence type="inferred from homology"/>
<dbReference type="Gene3D" id="2.20.28.20">
    <property type="entry name" value="Methionyl-tRNA synthetase, Zn-domain"/>
    <property type="match status" value="1"/>
</dbReference>
<evidence type="ECO:0000256" key="1">
    <source>
        <dbReference type="ARBA" id="ARBA00022598"/>
    </source>
</evidence>
<evidence type="ECO:0000256" key="2">
    <source>
        <dbReference type="ARBA" id="ARBA00022741"/>
    </source>
</evidence>
<feature type="region of interest" description="Disordered" evidence="8">
    <location>
        <begin position="506"/>
        <end position="528"/>
    </location>
</feature>
<dbReference type="Proteomes" id="UP000255355">
    <property type="component" value="Unassembled WGS sequence"/>
</dbReference>
<evidence type="ECO:0000256" key="5">
    <source>
        <dbReference type="ARBA" id="ARBA00023146"/>
    </source>
</evidence>
<dbReference type="OrthoDB" id="9810191at2"/>
<dbReference type="InterPro" id="IPR001412">
    <property type="entry name" value="aa-tRNA-synth_I_CS"/>
</dbReference>
<name>A0A370H383_9NOCA</name>
<keyword evidence="1 7" id="KW-0436">Ligase</keyword>
<dbReference type="SUPFAM" id="SSF52374">
    <property type="entry name" value="Nucleotidylyl transferase"/>
    <property type="match status" value="1"/>
</dbReference>